<feature type="domain" description="Protein kinase" evidence="15">
    <location>
        <begin position="344"/>
        <end position="640"/>
    </location>
</feature>
<dbReference type="Gene3D" id="3.30.200.20">
    <property type="entry name" value="Phosphorylase Kinase, domain 1"/>
    <property type="match status" value="1"/>
</dbReference>
<dbReference type="EnsemblPlants" id="Kaladp0076s0042.1.v1.1">
    <property type="protein sequence ID" value="Kaladp0076s0042.1.v1.1"/>
    <property type="gene ID" value="Kaladp0076s0042.v1.1"/>
</dbReference>
<dbReference type="GO" id="GO:0004674">
    <property type="term" value="F:protein serine/threonine kinase activity"/>
    <property type="evidence" value="ECO:0007669"/>
    <property type="project" value="UniProtKB-KW"/>
</dbReference>
<evidence type="ECO:0000256" key="5">
    <source>
        <dbReference type="ARBA" id="ARBA00022729"/>
    </source>
</evidence>
<keyword evidence="11" id="KW-0325">Glycoprotein</keyword>
<keyword evidence="4 13" id="KW-0812">Transmembrane</keyword>
<feature type="binding site" evidence="12">
    <location>
        <position position="373"/>
    </location>
    <ligand>
        <name>ATP</name>
        <dbReference type="ChEBI" id="CHEBI:30616"/>
    </ligand>
</feature>
<evidence type="ECO:0000256" key="13">
    <source>
        <dbReference type="SAM" id="Phobius"/>
    </source>
</evidence>
<dbReference type="PANTHER" id="PTHR27009">
    <property type="entry name" value="RUST RESISTANCE KINASE LR10-RELATED"/>
    <property type="match status" value="1"/>
</dbReference>
<organism evidence="16 17">
    <name type="scientific">Kalanchoe fedtschenkoi</name>
    <name type="common">Lavender scallops</name>
    <name type="synonym">South American air plant</name>
    <dbReference type="NCBI Taxonomy" id="63787"/>
    <lineage>
        <taxon>Eukaryota</taxon>
        <taxon>Viridiplantae</taxon>
        <taxon>Streptophyta</taxon>
        <taxon>Embryophyta</taxon>
        <taxon>Tracheophyta</taxon>
        <taxon>Spermatophyta</taxon>
        <taxon>Magnoliopsida</taxon>
        <taxon>eudicotyledons</taxon>
        <taxon>Gunneridae</taxon>
        <taxon>Pentapetalae</taxon>
        <taxon>Saxifragales</taxon>
        <taxon>Crassulaceae</taxon>
        <taxon>Kalanchoe</taxon>
    </lineage>
</organism>
<evidence type="ECO:0000256" key="12">
    <source>
        <dbReference type="PROSITE-ProRule" id="PRU10141"/>
    </source>
</evidence>
<accession>A0A7N0UM79</accession>
<evidence type="ECO:0000256" key="7">
    <source>
        <dbReference type="ARBA" id="ARBA00022777"/>
    </source>
</evidence>
<evidence type="ECO:0000313" key="16">
    <source>
        <dbReference type="EnsemblPlants" id="Kaladp0076s0042.1.v1.1"/>
    </source>
</evidence>
<feature type="signal peptide" evidence="14">
    <location>
        <begin position="1"/>
        <end position="26"/>
    </location>
</feature>
<evidence type="ECO:0000259" key="15">
    <source>
        <dbReference type="PROSITE" id="PS50011"/>
    </source>
</evidence>
<dbReference type="FunFam" id="3.30.200.20:FF:000178">
    <property type="entry name" value="serine/threonine-protein kinase PBS1-like"/>
    <property type="match status" value="1"/>
</dbReference>
<feature type="chain" id="PRO_5029627838" description="Protein kinase domain-containing protein" evidence="14">
    <location>
        <begin position="27"/>
        <end position="657"/>
    </location>
</feature>
<dbReference type="Proteomes" id="UP000594263">
    <property type="component" value="Unplaced"/>
</dbReference>
<dbReference type="InterPro" id="IPR025287">
    <property type="entry name" value="WAK_GUB"/>
</dbReference>
<protein>
    <recommendedName>
        <fullName evidence="15">Protein kinase domain-containing protein</fullName>
    </recommendedName>
</protein>
<dbReference type="Gramene" id="Kaladp0076s0042.1.v1.1">
    <property type="protein sequence ID" value="Kaladp0076s0042.1.v1.1"/>
    <property type="gene ID" value="Kaladp0076s0042.v1.1"/>
</dbReference>
<dbReference type="GO" id="GO:0030247">
    <property type="term" value="F:polysaccharide binding"/>
    <property type="evidence" value="ECO:0007669"/>
    <property type="project" value="InterPro"/>
</dbReference>
<dbReference type="InterPro" id="IPR000719">
    <property type="entry name" value="Prot_kinase_dom"/>
</dbReference>
<evidence type="ECO:0000256" key="8">
    <source>
        <dbReference type="ARBA" id="ARBA00022840"/>
    </source>
</evidence>
<dbReference type="Pfam" id="PF00069">
    <property type="entry name" value="Pkinase"/>
    <property type="match status" value="1"/>
</dbReference>
<dbReference type="SMART" id="SM00220">
    <property type="entry name" value="S_TKc"/>
    <property type="match status" value="1"/>
</dbReference>
<dbReference type="GO" id="GO:0016020">
    <property type="term" value="C:membrane"/>
    <property type="evidence" value="ECO:0007669"/>
    <property type="project" value="UniProtKB-SubCell"/>
</dbReference>
<dbReference type="InterPro" id="IPR017441">
    <property type="entry name" value="Protein_kinase_ATP_BS"/>
</dbReference>
<keyword evidence="8 12" id="KW-0067">ATP-binding</keyword>
<keyword evidence="3" id="KW-0808">Transferase</keyword>
<dbReference type="InterPro" id="IPR045874">
    <property type="entry name" value="LRK10/LRL21-25-like"/>
</dbReference>
<keyword evidence="5 14" id="KW-0732">Signal</keyword>
<comment type="subcellular location">
    <subcellularLocation>
        <location evidence="1">Membrane</location>
        <topology evidence="1">Single-pass type I membrane protein</topology>
    </subcellularLocation>
</comment>
<keyword evidence="7" id="KW-0418">Kinase</keyword>
<evidence type="ECO:0000256" key="3">
    <source>
        <dbReference type="ARBA" id="ARBA00022679"/>
    </source>
</evidence>
<dbReference type="OMA" id="DIGMCRD"/>
<dbReference type="FunFam" id="1.10.510.10:FF:000590">
    <property type="entry name" value="PR5-like receptor kinase"/>
    <property type="match status" value="1"/>
</dbReference>
<dbReference type="PROSITE" id="PS00107">
    <property type="entry name" value="PROTEIN_KINASE_ATP"/>
    <property type="match status" value="1"/>
</dbReference>
<evidence type="ECO:0000256" key="11">
    <source>
        <dbReference type="ARBA" id="ARBA00023180"/>
    </source>
</evidence>
<keyword evidence="17" id="KW-1185">Reference proteome</keyword>
<proteinExistence type="predicted"/>
<keyword evidence="10 13" id="KW-0472">Membrane</keyword>
<evidence type="ECO:0000256" key="4">
    <source>
        <dbReference type="ARBA" id="ARBA00022692"/>
    </source>
</evidence>
<keyword evidence="6 12" id="KW-0547">Nucleotide-binding</keyword>
<reference evidence="16" key="1">
    <citation type="submission" date="2021-01" db="UniProtKB">
        <authorList>
            <consortium name="EnsemblPlants"/>
        </authorList>
    </citation>
    <scope>IDENTIFICATION</scope>
</reference>
<evidence type="ECO:0000256" key="10">
    <source>
        <dbReference type="ARBA" id="ARBA00023136"/>
    </source>
</evidence>
<dbReference type="InterPro" id="IPR011009">
    <property type="entry name" value="Kinase-like_dom_sf"/>
</dbReference>
<dbReference type="Pfam" id="PF13947">
    <property type="entry name" value="GUB_WAK_bind"/>
    <property type="match status" value="1"/>
</dbReference>
<evidence type="ECO:0000256" key="2">
    <source>
        <dbReference type="ARBA" id="ARBA00022527"/>
    </source>
</evidence>
<dbReference type="GO" id="GO:0005524">
    <property type="term" value="F:ATP binding"/>
    <property type="evidence" value="ECO:0007669"/>
    <property type="project" value="UniProtKB-UniRule"/>
</dbReference>
<dbReference type="SUPFAM" id="SSF56112">
    <property type="entry name" value="Protein kinase-like (PK-like)"/>
    <property type="match status" value="1"/>
</dbReference>
<evidence type="ECO:0000256" key="6">
    <source>
        <dbReference type="ARBA" id="ARBA00022741"/>
    </source>
</evidence>
<name>A0A7N0UM79_KALFE</name>
<dbReference type="Gene3D" id="1.10.510.10">
    <property type="entry name" value="Transferase(Phosphotransferase) domain 1"/>
    <property type="match status" value="1"/>
</dbReference>
<evidence type="ECO:0000313" key="17">
    <source>
        <dbReference type="Proteomes" id="UP000594263"/>
    </source>
</evidence>
<dbReference type="AlphaFoldDB" id="A0A7N0UM79"/>
<dbReference type="PROSITE" id="PS00108">
    <property type="entry name" value="PROTEIN_KINASE_ST"/>
    <property type="match status" value="1"/>
</dbReference>
<dbReference type="PROSITE" id="PS50011">
    <property type="entry name" value="PROTEIN_KINASE_DOM"/>
    <property type="match status" value="1"/>
</dbReference>
<feature type="transmembrane region" description="Helical" evidence="13">
    <location>
        <begin position="285"/>
        <end position="307"/>
    </location>
</feature>
<evidence type="ECO:0000256" key="14">
    <source>
        <dbReference type="SAM" id="SignalP"/>
    </source>
</evidence>
<evidence type="ECO:0000256" key="1">
    <source>
        <dbReference type="ARBA" id="ARBA00004479"/>
    </source>
</evidence>
<dbReference type="InterPro" id="IPR008271">
    <property type="entry name" value="Ser/Thr_kinase_AS"/>
</dbReference>
<evidence type="ECO:0000256" key="9">
    <source>
        <dbReference type="ARBA" id="ARBA00022989"/>
    </source>
</evidence>
<keyword evidence="2" id="KW-0723">Serine/threonine-protein kinase</keyword>
<sequence>MNNRIGLLSIISIWASVLFLSSSTFCSSSSSLYDKFVQCGVLVHCGKAKVSYPFYLDGSQPSYCGRPGFNVSCSNNTDFPLTISSTFYAHGGPDTTTYDIGPSIENFGFLLLNKAILNIDETCTIPDSKTDVLFTTLVPQSYPNYYLYGGCTKPLPSGLAWSSTPNCSDPILLIPHNDIYSGYAEKECVMRIPLSLALGYGEDMFVPTIGGGRETNWSMYRTVARRGLLIAWDSEFSCYICHGSGGICGYYEDGSKCFCSDGAYPSTCGTGGNSSSNKMIKPKPLAGFSIGGLAVIAIIVIIMILWAKKRRENSKIISDLILRKNEATFTLKRYSYWEIKKITGSFKDKLGQGGFGSVYKGVLKEDGRQVAVKILSSSTESNDGQEFINEVASISRTAHVNIVGLIGFCISGSKRALIYPFMPNGSLEKFIYEEKKLSGPPRRPRSLEWGKLHSIAVGIAQGLEYLHRGCTTRILHFDIKPHNILLDGDFCPKISDFGLAKVCKHKESVVSTLVARGTVGYIAPEQVCRNFGRVSHKSDVYSYGMMILEMVGGRKNVDGEKENASEIYFPLWIYKRLLLDQELELNGIVDEDDRVRARKMIITGLWCIQTDPAQRPPIGRVVEMLQGSVESLPVPPKPYMYSPSSSPPHFLAPVFTA</sequence>
<keyword evidence="9 13" id="KW-1133">Transmembrane helix</keyword>